<feature type="transmembrane region" description="Helical" evidence="5">
    <location>
        <begin position="178"/>
        <end position="200"/>
    </location>
</feature>
<name>A0AAD9K2P7_9ANNE</name>
<organism evidence="6 7">
    <name type="scientific">Paralvinella palmiformis</name>
    <dbReference type="NCBI Taxonomy" id="53620"/>
    <lineage>
        <taxon>Eukaryota</taxon>
        <taxon>Metazoa</taxon>
        <taxon>Spiralia</taxon>
        <taxon>Lophotrochozoa</taxon>
        <taxon>Annelida</taxon>
        <taxon>Polychaeta</taxon>
        <taxon>Sedentaria</taxon>
        <taxon>Canalipalpata</taxon>
        <taxon>Terebellida</taxon>
        <taxon>Terebelliformia</taxon>
        <taxon>Alvinellidae</taxon>
        <taxon>Paralvinella</taxon>
    </lineage>
</organism>
<feature type="transmembrane region" description="Helical" evidence="5">
    <location>
        <begin position="154"/>
        <end position="172"/>
    </location>
</feature>
<dbReference type="Proteomes" id="UP001208570">
    <property type="component" value="Unassembled WGS sequence"/>
</dbReference>
<dbReference type="AlphaFoldDB" id="A0AAD9K2P7"/>
<comment type="subcellular location">
    <subcellularLocation>
        <location evidence="1">Membrane</location>
        <topology evidence="1">Multi-pass membrane protein</topology>
    </subcellularLocation>
</comment>
<reference evidence="6" key="1">
    <citation type="journal article" date="2023" name="Mol. Biol. Evol.">
        <title>Third-Generation Sequencing Reveals the Adaptive Role of the Epigenome in Three Deep-Sea Polychaetes.</title>
        <authorList>
            <person name="Perez M."/>
            <person name="Aroh O."/>
            <person name="Sun Y."/>
            <person name="Lan Y."/>
            <person name="Juniper S.K."/>
            <person name="Young C.R."/>
            <person name="Angers B."/>
            <person name="Qian P.Y."/>
        </authorList>
    </citation>
    <scope>NUCLEOTIDE SEQUENCE</scope>
    <source>
        <strain evidence="6">P08H-3</strain>
    </source>
</reference>
<feature type="transmembrane region" description="Helical" evidence="5">
    <location>
        <begin position="20"/>
        <end position="39"/>
    </location>
</feature>
<feature type="transmembrane region" description="Helical" evidence="5">
    <location>
        <begin position="104"/>
        <end position="133"/>
    </location>
</feature>
<evidence type="ECO:0000256" key="5">
    <source>
        <dbReference type="SAM" id="Phobius"/>
    </source>
</evidence>
<comment type="caution">
    <text evidence="6">The sequence shown here is derived from an EMBL/GenBank/DDBJ whole genome shotgun (WGS) entry which is preliminary data.</text>
</comment>
<evidence type="ECO:0000313" key="6">
    <source>
        <dbReference type="EMBL" id="KAK2163816.1"/>
    </source>
</evidence>
<dbReference type="EMBL" id="JAODUP010000074">
    <property type="protein sequence ID" value="KAK2163816.1"/>
    <property type="molecule type" value="Genomic_DNA"/>
</dbReference>
<dbReference type="InterPro" id="IPR050598">
    <property type="entry name" value="AminoAcid_Transporter"/>
</dbReference>
<keyword evidence="7" id="KW-1185">Reference proteome</keyword>
<feature type="transmembrane region" description="Helical" evidence="5">
    <location>
        <begin position="59"/>
        <end position="79"/>
    </location>
</feature>
<sequence>MLYISGRYENFLDPFEGTKYGVGNIAIGFYQGLFAYNGWNYLNVVIEELQEPKKNLPRAIIISCVLVTIVYILTNVAYFTTVPPVEMLQSSAVAVTFAQKLYGVMWWIMPVFVALSTFGGVNGILFTSARLFFVGGREGHMPQILSYVQVNRMTPAPAVFFVGLLSLVYLCSTDMYRLINYVAFANWMAIGLCVMALLWFRHQRPNADRPIKNWLRLRTFEKIPFVEHILIRSNMSCDQSDDGGDDFRILSSDDDYSSFGAPLFQEVSLAVSRSRR</sequence>
<dbReference type="PANTHER" id="PTHR11785">
    <property type="entry name" value="AMINO ACID TRANSPORTER"/>
    <property type="match status" value="1"/>
</dbReference>
<gene>
    <name evidence="6" type="ORF">LSH36_74g14068</name>
</gene>
<dbReference type="InterPro" id="IPR002293">
    <property type="entry name" value="AA/rel_permease1"/>
</dbReference>
<evidence type="ECO:0000256" key="3">
    <source>
        <dbReference type="ARBA" id="ARBA00022989"/>
    </source>
</evidence>
<keyword evidence="2 5" id="KW-0812">Transmembrane</keyword>
<dbReference type="Pfam" id="PF13520">
    <property type="entry name" value="AA_permease_2"/>
    <property type="match status" value="1"/>
</dbReference>
<evidence type="ECO:0000256" key="1">
    <source>
        <dbReference type="ARBA" id="ARBA00004141"/>
    </source>
</evidence>
<dbReference type="GO" id="GO:0015179">
    <property type="term" value="F:L-amino acid transmembrane transporter activity"/>
    <property type="evidence" value="ECO:0007669"/>
    <property type="project" value="TreeGrafter"/>
</dbReference>
<evidence type="ECO:0000313" key="7">
    <source>
        <dbReference type="Proteomes" id="UP001208570"/>
    </source>
</evidence>
<evidence type="ECO:0000256" key="4">
    <source>
        <dbReference type="ARBA" id="ARBA00023136"/>
    </source>
</evidence>
<dbReference type="GO" id="GO:0016020">
    <property type="term" value="C:membrane"/>
    <property type="evidence" value="ECO:0007669"/>
    <property type="project" value="UniProtKB-SubCell"/>
</dbReference>
<protein>
    <submittedName>
        <fullName evidence="6">Uncharacterized protein</fullName>
    </submittedName>
</protein>
<proteinExistence type="predicted"/>
<keyword evidence="3 5" id="KW-1133">Transmembrane helix</keyword>
<keyword evidence="4 5" id="KW-0472">Membrane</keyword>
<dbReference type="PANTHER" id="PTHR11785:SF531">
    <property type="entry name" value="LARGE NEUTRAL AMINO ACIDS TRANSPORTER SMALL SUBUNIT 1"/>
    <property type="match status" value="1"/>
</dbReference>
<dbReference type="Gene3D" id="1.20.1740.10">
    <property type="entry name" value="Amino acid/polyamine transporter I"/>
    <property type="match status" value="1"/>
</dbReference>
<evidence type="ECO:0000256" key="2">
    <source>
        <dbReference type="ARBA" id="ARBA00022692"/>
    </source>
</evidence>
<accession>A0AAD9K2P7</accession>